<feature type="transmembrane region" description="Helical" evidence="7">
    <location>
        <begin position="354"/>
        <end position="372"/>
    </location>
</feature>
<feature type="transmembrane region" description="Helical" evidence="7">
    <location>
        <begin position="170"/>
        <end position="187"/>
    </location>
</feature>
<dbReference type="PANTHER" id="PTHR23513">
    <property type="entry name" value="INTEGRAL MEMBRANE EFFLUX PROTEIN-RELATED"/>
    <property type="match status" value="1"/>
</dbReference>
<dbReference type="CDD" id="cd06173">
    <property type="entry name" value="MFS_MefA_like"/>
    <property type="match status" value="1"/>
</dbReference>
<evidence type="ECO:0000313" key="9">
    <source>
        <dbReference type="EMBL" id="SDZ44824.1"/>
    </source>
</evidence>
<dbReference type="PROSITE" id="PS50850">
    <property type="entry name" value="MFS"/>
    <property type="match status" value="1"/>
</dbReference>
<feature type="transmembrane region" description="Helical" evidence="7">
    <location>
        <begin position="252"/>
        <end position="275"/>
    </location>
</feature>
<reference evidence="9 10" key="1">
    <citation type="submission" date="2016-10" db="EMBL/GenBank/DDBJ databases">
        <authorList>
            <person name="de Groot N.N."/>
        </authorList>
    </citation>
    <scope>NUCLEOTIDE SEQUENCE [LARGE SCALE GENOMIC DNA]</scope>
    <source>
        <strain evidence="9 10">CPCC 202699</strain>
    </source>
</reference>
<dbReference type="Proteomes" id="UP000199515">
    <property type="component" value="Unassembled WGS sequence"/>
</dbReference>
<dbReference type="Gene3D" id="1.20.1250.20">
    <property type="entry name" value="MFS general substrate transporter like domains"/>
    <property type="match status" value="1"/>
</dbReference>
<sequence length="417" mass="44296">MITGGLLRNDDFRRLWIGDALSQFGSRVGVLVVPLLAIETLHATAFEVSLLRMLDTLAYLLLGLQVGAWCDRLRIRPLLIAADVGRALILLSIPLAAAFGALTLAQLLVAVFAVGVLTVVFDIAHQTYLPRLVSRDDLLEGNARLQTNLSVAAVAGPSSGGFLFQLTGGPGSLLVTAFGFLWSAAWLRRIQRPEPRPQAVKRRLRTEIAEGLKLVFADRLLRAMGIASAVISLFQSIHLALVVVFLRREIGLSPAAIGLLSTTTLLGALAGAMTARRVSAKLSEVETLRLGYFAFGVVSAFFPLTMPGWGLISYVIAGFGGSYLVIVTNVVAVSLQQSITPERLRGRVNATIKFLLFGAAPIGSLLGGIIASGFGTRVALSVAAAGLFANGVWYLVSLRHHALSPSKTTMDGPVPPA</sequence>
<dbReference type="STRING" id="589385.SAMN05421504_11766"/>
<keyword evidence="6 7" id="KW-0472">Membrane</keyword>
<keyword evidence="10" id="KW-1185">Reference proteome</keyword>
<dbReference type="EMBL" id="FNON01000017">
    <property type="protein sequence ID" value="SDZ44824.1"/>
    <property type="molecule type" value="Genomic_DNA"/>
</dbReference>
<name>A0A1H3T3Q0_9PSEU</name>
<feature type="transmembrane region" description="Helical" evidence="7">
    <location>
        <begin position="77"/>
        <end position="99"/>
    </location>
</feature>
<dbReference type="InterPro" id="IPR036259">
    <property type="entry name" value="MFS_trans_sf"/>
</dbReference>
<dbReference type="RefSeq" id="WP_091300205.1">
    <property type="nucleotide sequence ID" value="NZ_FNON01000017.1"/>
</dbReference>
<feature type="transmembrane region" description="Helical" evidence="7">
    <location>
        <begin position="105"/>
        <end position="124"/>
    </location>
</feature>
<dbReference type="GO" id="GO:0022857">
    <property type="term" value="F:transmembrane transporter activity"/>
    <property type="evidence" value="ECO:0007669"/>
    <property type="project" value="InterPro"/>
</dbReference>
<evidence type="ECO:0000259" key="8">
    <source>
        <dbReference type="PROSITE" id="PS50850"/>
    </source>
</evidence>
<dbReference type="AlphaFoldDB" id="A0A1H3T3Q0"/>
<dbReference type="InterPro" id="IPR010290">
    <property type="entry name" value="TM_effector"/>
</dbReference>
<dbReference type="GO" id="GO:0005886">
    <property type="term" value="C:plasma membrane"/>
    <property type="evidence" value="ECO:0007669"/>
    <property type="project" value="UniProtKB-SubCell"/>
</dbReference>
<evidence type="ECO:0000256" key="2">
    <source>
        <dbReference type="ARBA" id="ARBA00022448"/>
    </source>
</evidence>
<dbReference type="PANTHER" id="PTHR23513:SF6">
    <property type="entry name" value="MAJOR FACILITATOR SUPERFAMILY ASSOCIATED DOMAIN-CONTAINING PROTEIN"/>
    <property type="match status" value="1"/>
</dbReference>
<keyword evidence="3" id="KW-1003">Cell membrane</keyword>
<dbReference type="Pfam" id="PF05977">
    <property type="entry name" value="MFS_3"/>
    <property type="match status" value="1"/>
</dbReference>
<comment type="subcellular location">
    <subcellularLocation>
        <location evidence="1">Cell membrane</location>
        <topology evidence="1">Multi-pass membrane protein</topology>
    </subcellularLocation>
</comment>
<accession>A0A1H3T3Q0</accession>
<feature type="transmembrane region" description="Helical" evidence="7">
    <location>
        <begin position="378"/>
        <end position="396"/>
    </location>
</feature>
<keyword evidence="2" id="KW-0813">Transport</keyword>
<keyword evidence="5 7" id="KW-1133">Transmembrane helix</keyword>
<keyword evidence="4 7" id="KW-0812">Transmembrane</keyword>
<evidence type="ECO:0000256" key="3">
    <source>
        <dbReference type="ARBA" id="ARBA00022475"/>
    </source>
</evidence>
<organism evidence="9 10">
    <name type="scientific">Amycolatopsis xylanica</name>
    <dbReference type="NCBI Taxonomy" id="589385"/>
    <lineage>
        <taxon>Bacteria</taxon>
        <taxon>Bacillati</taxon>
        <taxon>Actinomycetota</taxon>
        <taxon>Actinomycetes</taxon>
        <taxon>Pseudonocardiales</taxon>
        <taxon>Pseudonocardiaceae</taxon>
        <taxon>Amycolatopsis</taxon>
    </lineage>
</organism>
<proteinExistence type="predicted"/>
<dbReference type="SUPFAM" id="SSF103473">
    <property type="entry name" value="MFS general substrate transporter"/>
    <property type="match status" value="1"/>
</dbReference>
<dbReference type="InterPro" id="IPR020846">
    <property type="entry name" value="MFS_dom"/>
</dbReference>
<gene>
    <name evidence="9" type="ORF">SAMN05421504_11766</name>
</gene>
<evidence type="ECO:0000256" key="1">
    <source>
        <dbReference type="ARBA" id="ARBA00004651"/>
    </source>
</evidence>
<feature type="transmembrane region" description="Helical" evidence="7">
    <location>
        <begin position="311"/>
        <end position="333"/>
    </location>
</feature>
<evidence type="ECO:0000313" key="10">
    <source>
        <dbReference type="Proteomes" id="UP000199515"/>
    </source>
</evidence>
<evidence type="ECO:0000256" key="6">
    <source>
        <dbReference type="ARBA" id="ARBA00023136"/>
    </source>
</evidence>
<protein>
    <submittedName>
        <fullName evidence="9">Predicted arabinose efflux permease, MFS family</fullName>
    </submittedName>
</protein>
<evidence type="ECO:0000256" key="7">
    <source>
        <dbReference type="SAM" id="Phobius"/>
    </source>
</evidence>
<feature type="transmembrane region" description="Helical" evidence="7">
    <location>
        <begin position="287"/>
        <end position="305"/>
    </location>
</feature>
<feature type="transmembrane region" description="Helical" evidence="7">
    <location>
        <begin position="223"/>
        <end position="246"/>
    </location>
</feature>
<feature type="domain" description="Major facilitator superfamily (MFS) profile" evidence="8">
    <location>
        <begin position="220"/>
        <end position="417"/>
    </location>
</feature>
<evidence type="ECO:0000256" key="5">
    <source>
        <dbReference type="ARBA" id="ARBA00022989"/>
    </source>
</evidence>
<dbReference type="OrthoDB" id="9815525at2"/>
<evidence type="ECO:0000256" key="4">
    <source>
        <dbReference type="ARBA" id="ARBA00022692"/>
    </source>
</evidence>